<evidence type="ECO:0000313" key="2">
    <source>
        <dbReference type="Proteomes" id="UP001515500"/>
    </source>
</evidence>
<evidence type="ECO:0000313" key="3">
    <source>
        <dbReference type="RefSeq" id="XP_039145252.1"/>
    </source>
</evidence>
<dbReference type="GO" id="GO:0033014">
    <property type="term" value="P:tetrapyrrole biosynthetic process"/>
    <property type="evidence" value="ECO:0007669"/>
    <property type="project" value="InterPro"/>
</dbReference>
<accession>A0AB40CYR7</accession>
<dbReference type="InterPro" id="IPR036108">
    <property type="entry name" value="4pyrrol_syn_uPrphyn_synt_sf"/>
</dbReference>
<feature type="domain" description="Tetrapyrrole biosynthesis uroporphyrinogen III synthase" evidence="1">
    <location>
        <begin position="33"/>
        <end position="282"/>
    </location>
</feature>
<dbReference type="Pfam" id="PF02602">
    <property type="entry name" value="HEM4"/>
    <property type="match status" value="1"/>
</dbReference>
<sequence length="302" mass="31898">MLIGMATGGSVPVTAAIAGRRIAFTTPTSYAPRLSGLLEIAGAECFAIPTVAVGATPRTLAAISPFFLPGTLDPFTALAFTSRAGISAAAAAICSLAEATPPLSDLGDPLTVAALGRDAELLHDNGLLSKLCRNPSRIRVLVPEIASPSGLVEALGDGIGRRVLCPVPDVVDLEEPPVVPDFIRDLESRNWVAIRVPAYETRWAGPRCVEALVRLDGKLDAIVFTSSAEVEGLLKGLEEFGWEWGRVRTRWPEMVVAAHGPVTARGAERLGITVDVVNSKFSSFDGILEALTSRWSDESSES</sequence>
<keyword evidence="2" id="KW-1185">Reference proteome</keyword>
<dbReference type="GeneID" id="120282493"/>
<gene>
    <name evidence="3" type="primary">LOC120282493</name>
</gene>
<dbReference type="RefSeq" id="XP_039145252.1">
    <property type="nucleotide sequence ID" value="XM_039289318.1"/>
</dbReference>
<dbReference type="Gene3D" id="3.40.50.10090">
    <property type="match status" value="1"/>
</dbReference>
<dbReference type="AlphaFoldDB" id="A0AB40CYR7"/>
<proteinExistence type="predicted"/>
<name>A0AB40CYR7_DIOCR</name>
<organism evidence="2 3">
    <name type="scientific">Dioscorea cayennensis subsp. rotundata</name>
    <name type="common">White Guinea yam</name>
    <name type="synonym">Dioscorea rotundata</name>
    <dbReference type="NCBI Taxonomy" id="55577"/>
    <lineage>
        <taxon>Eukaryota</taxon>
        <taxon>Viridiplantae</taxon>
        <taxon>Streptophyta</taxon>
        <taxon>Embryophyta</taxon>
        <taxon>Tracheophyta</taxon>
        <taxon>Spermatophyta</taxon>
        <taxon>Magnoliopsida</taxon>
        <taxon>Liliopsida</taxon>
        <taxon>Dioscoreales</taxon>
        <taxon>Dioscoreaceae</taxon>
        <taxon>Dioscorea</taxon>
    </lineage>
</organism>
<evidence type="ECO:0000259" key="1">
    <source>
        <dbReference type="Pfam" id="PF02602"/>
    </source>
</evidence>
<protein>
    <submittedName>
        <fullName evidence="3">Uncharacterized protein LOC120282493</fullName>
    </submittedName>
</protein>
<dbReference type="PANTHER" id="PTHR38020:SF1">
    <property type="entry name" value="UROPORPHYRINOGEN-III SYNTHASE"/>
    <property type="match status" value="1"/>
</dbReference>
<dbReference type="SUPFAM" id="SSF69618">
    <property type="entry name" value="HemD-like"/>
    <property type="match status" value="1"/>
</dbReference>
<dbReference type="GO" id="GO:0004852">
    <property type="term" value="F:uroporphyrinogen-III synthase activity"/>
    <property type="evidence" value="ECO:0007669"/>
    <property type="project" value="InterPro"/>
</dbReference>
<dbReference type="InterPro" id="IPR003754">
    <property type="entry name" value="4pyrrol_synth_uPrphyn_synth"/>
</dbReference>
<dbReference type="Proteomes" id="UP001515500">
    <property type="component" value="Chromosome 3"/>
</dbReference>
<dbReference type="PANTHER" id="PTHR38020">
    <property type="entry name" value="UROPORPHYRINOGEN-III SYNTHASE"/>
    <property type="match status" value="1"/>
</dbReference>
<reference evidence="3" key="1">
    <citation type="submission" date="2025-08" db="UniProtKB">
        <authorList>
            <consortium name="RefSeq"/>
        </authorList>
    </citation>
    <scope>IDENTIFICATION</scope>
</reference>